<dbReference type="SMART" id="SM00052">
    <property type="entry name" value="EAL"/>
    <property type="match status" value="1"/>
</dbReference>
<organism evidence="5 6">
    <name type="scientific">Ferriphaselus amnicola</name>
    <dbReference type="NCBI Taxonomy" id="1188319"/>
    <lineage>
        <taxon>Bacteria</taxon>
        <taxon>Pseudomonadati</taxon>
        <taxon>Pseudomonadota</taxon>
        <taxon>Betaproteobacteria</taxon>
        <taxon>Nitrosomonadales</taxon>
        <taxon>Gallionellaceae</taxon>
        <taxon>Ferriphaselus</taxon>
    </lineage>
</organism>
<dbReference type="FunFam" id="3.30.70.270:FF:000001">
    <property type="entry name" value="Diguanylate cyclase domain protein"/>
    <property type="match status" value="1"/>
</dbReference>
<evidence type="ECO:0000259" key="2">
    <source>
        <dbReference type="PROSITE" id="PS50883"/>
    </source>
</evidence>
<keyword evidence="6" id="KW-1185">Reference proteome</keyword>
<keyword evidence="1" id="KW-0472">Membrane</keyword>
<dbReference type="Gene3D" id="3.30.450.290">
    <property type="match status" value="1"/>
</dbReference>
<evidence type="ECO:0000256" key="1">
    <source>
        <dbReference type="SAM" id="Phobius"/>
    </source>
</evidence>
<dbReference type="InterPro" id="IPR003660">
    <property type="entry name" value="HAMP_dom"/>
</dbReference>
<keyword evidence="1" id="KW-0812">Transmembrane</keyword>
<feature type="transmembrane region" description="Helical" evidence="1">
    <location>
        <begin position="187"/>
        <end position="210"/>
    </location>
</feature>
<dbReference type="GO" id="GO:0071111">
    <property type="term" value="F:cyclic-guanylate-specific phosphodiesterase activity"/>
    <property type="evidence" value="ECO:0007669"/>
    <property type="project" value="InterPro"/>
</dbReference>
<dbReference type="PROSITE" id="PS50883">
    <property type="entry name" value="EAL"/>
    <property type="match status" value="1"/>
</dbReference>
<dbReference type="SMART" id="SM00267">
    <property type="entry name" value="GGDEF"/>
    <property type="match status" value="1"/>
</dbReference>
<feature type="domain" description="GGDEF" evidence="4">
    <location>
        <begin position="298"/>
        <end position="431"/>
    </location>
</feature>
<dbReference type="Gene3D" id="3.30.70.270">
    <property type="match status" value="1"/>
</dbReference>
<proteinExistence type="predicted"/>
<dbReference type="GO" id="GO:0007165">
    <property type="term" value="P:signal transduction"/>
    <property type="evidence" value="ECO:0007669"/>
    <property type="project" value="InterPro"/>
</dbReference>
<evidence type="ECO:0000259" key="3">
    <source>
        <dbReference type="PROSITE" id="PS50885"/>
    </source>
</evidence>
<dbReference type="OrthoDB" id="9813903at2"/>
<dbReference type="Pfam" id="PF00990">
    <property type="entry name" value="GGDEF"/>
    <property type="match status" value="1"/>
</dbReference>
<dbReference type="STRING" id="1188319.OYT1_02313"/>
<dbReference type="Gene3D" id="3.20.20.450">
    <property type="entry name" value="EAL domain"/>
    <property type="match status" value="1"/>
</dbReference>
<name>A0A2Z6GAI3_9PROT</name>
<dbReference type="Pfam" id="PF00672">
    <property type="entry name" value="HAMP"/>
    <property type="match status" value="1"/>
</dbReference>
<dbReference type="InterPro" id="IPR000160">
    <property type="entry name" value="GGDEF_dom"/>
</dbReference>
<feature type="domain" description="HAMP" evidence="3">
    <location>
        <begin position="208"/>
        <end position="262"/>
    </location>
</feature>
<feature type="transmembrane region" description="Helical" evidence="1">
    <location>
        <begin position="16"/>
        <end position="39"/>
    </location>
</feature>
<dbReference type="InterPro" id="IPR029787">
    <property type="entry name" value="Nucleotide_cyclase"/>
</dbReference>
<keyword evidence="1" id="KW-1133">Transmembrane helix</keyword>
<evidence type="ECO:0000259" key="4">
    <source>
        <dbReference type="PROSITE" id="PS50887"/>
    </source>
</evidence>
<sequence length="682" mass="77043">MTKLFYFIKRVTLGRLLLTLSIVSMILALVLLFVLSGVVRDRAVHDLARDEAKQTSKLVFQSLYSAMRKGWNKDEIKEVIGRLNKTMPRLDIRVYRGEMVAHQFGAMEGEGEVIAKDPMLMQALTDGKDLMEFTNEHELRYIYPVRATAECLVCHTESHVGAVHGVIDITYPVSEIKVSLTYLINSIVGYTLLVMAVVFIVLYVTLRYLVAQPIAELVDVIQRITHDMDLSHRIKGGHRIVELQRLAEYFNHLLSTVQEYNERMEELAVRDPLTGLYNRRKFDEFLEYEINRALRHEHKFSIIMADLDDFKFVNDTYGHPVGDMALKQMSMLLESSLRKGDLMARLGGDEFAIILPETSPEQALLVGQKLHRALADEPFDLPVGKVGLSASFSVVSFPSDGATNTELQTAMDVVLYKAKNHGKNQVLTSDSDPDGAETNIFRRGDFLRRALMEDRIDAFLQPIVSVKDGVPMAFEALARIRDGERLIAAGQFIEAAEELGMIRELDMRVFNKGLAQLQSMAHQYPEAKMFFNLSARTFADLDWVRSIPEQVLKMGIPCQRIVLEITEREALPHMGTVKGVIDELRSKGIAIALDDFGSGFSSFLYLKYLTVDYVKIEGGFVRQMAMDERDRIMVRHIHQVAKEFGLQTVAEFVEDAETAAILAEMGVDYAQGYHFGKPVASV</sequence>
<dbReference type="InterPro" id="IPR043128">
    <property type="entry name" value="Rev_trsase/Diguanyl_cyclase"/>
</dbReference>
<dbReference type="RefSeq" id="WP_062627417.1">
    <property type="nucleotide sequence ID" value="NZ_AP018738.1"/>
</dbReference>
<dbReference type="SUPFAM" id="SSF141868">
    <property type="entry name" value="EAL domain-like"/>
    <property type="match status" value="1"/>
</dbReference>
<feature type="domain" description="EAL" evidence="2">
    <location>
        <begin position="440"/>
        <end position="682"/>
    </location>
</feature>
<dbReference type="AlphaFoldDB" id="A0A2Z6GAI3"/>
<dbReference type="PANTHER" id="PTHR33121">
    <property type="entry name" value="CYCLIC DI-GMP PHOSPHODIESTERASE PDEF"/>
    <property type="match status" value="1"/>
</dbReference>
<dbReference type="InterPro" id="IPR035919">
    <property type="entry name" value="EAL_sf"/>
</dbReference>
<dbReference type="PANTHER" id="PTHR33121:SF71">
    <property type="entry name" value="OXYGEN SENSOR PROTEIN DOSP"/>
    <property type="match status" value="1"/>
</dbReference>
<dbReference type="KEGG" id="fam:OYT1_ch1010"/>
<evidence type="ECO:0000313" key="6">
    <source>
        <dbReference type="Proteomes" id="UP000033070"/>
    </source>
</evidence>
<dbReference type="InterPro" id="IPR050706">
    <property type="entry name" value="Cyclic-di-GMP_PDE-like"/>
</dbReference>
<dbReference type="CDD" id="cd01948">
    <property type="entry name" value="EAL"/>
    <property type="match status" value="1"/>
</dbReference>
<dbReference type="CDD" id="cd01949">
    <property type="entry name" value="GGDEF"/>
    <property type="match status" value="1"/>
</dbReference>
<dbReference type="PROSITE" id="PS50885">
    <property type="entry name" value="HAMP"/>
    <property type="match status" value="1"/>
</dbReference>
<dbReference type="Proteomes" id="UP000033070">
    <property type="component" value="Chromosome"/>
</dbReference>
<evidence type="ECO:0000313" key="5">
    <source>
        <dbReference type="EMBL" id="BBE50571.1"/>
    </source>
</evidence>
<dbReference type="InterPro" id="IPR001633">
    <property type="entry name" value="EAL_dom"/>
</dbReference>
<accession>A0A2Z6GAI3</accession>
<dbReference type="EMBL" id="AP018738">
    <property type="protein sequence ID" value="BBE50571.1"/>
    <property type="molecule type" value="Genomic_DNA"/>
</dbReference>
<gene>
    <name evidence="5" type="ORF">OYT1_ch1010</name>
</gene>
<dbReference type="GO" id="GO:0016020">
    <property type="term" value="C:membrane"/>
    <property type="evidence" value="ECO:0007669"/>
    <property type="project" value="InterPro"/>
</dbReference>
<dbReference type="PROSITE" id="PS50887">
    <property type="entry name" value="GGDEF"/>
    <property type="match status" value="1"/>
</dbReference>
<dbReference type="Pfam" id="PF00563">
    <property type="entry name" value="EAL"/>
    <property type="match status" value="1"/>
</dbReference>
<dbReference type="NCBIfam" id="TIGR00254">
    <property type="entry name" value="GGDEF"/>
    <property type="match status" value="1"/>
</dbReference>
<dbReference type="SUPFAM" id="SSF55073">
    <property type="entry name" value="Nucleotide cyclase"/>
    <property type="match status" value="1"/>
</dbReference>
<reference evidence="5 6" key="1">
    <citation type="submission" date="2018-06" db="EMBL/GenBank/DDBJ databases">
        <title>OYT1 Genome Sequencing.</title>
        <authorList>
            <person name="Kato S."/>
            <person name="Itoh T."/>
            <person name="Ohkuma M."/>
        </authorList>
    </citation>
    <scope>NUCLEOTIDE SEQUENCE [LARGE SCALE GENOMIC DNA]</scope>
    <source>
        <strain evidence="5 6">OYT1</strain>
    </source>
</reference>
<protein>
    <submittedName>
        <fullName evidence="5">Cyclic di-GMP phosphodiesterase PdeB</fullName>
    </submittedName>
</protein>
<dbReference type="Gene3D" id="6.10.340.10">
    <property type="match status" value="1"/>
</dbReference>